<comment type="caution">
    <text evidence="2">The sequence shown here is derived from an EMBL/GenBank/DDBJ whole genome shotgun (WGS) entry which is preliminary data.</text>
</comment>
<feature type="region of interest" description="Disordered" evidence="1">
    <location>
        <begin position="26"/>
        <end position="81"/>
    </location>
</feature>
<evidence type="ECO:0000256" key="1">
    <source>
        <dbReference type="SAM" id="MobiDB-lite"/>
    </source>
</evidence>
<reference evidence="2 3" key="1">
    <citation type="submission" date="2022-11" db="EMBL/GenBank/DDBJ databases">
        <title>Brucella sp. YY2X, whole genome shotgun sequencing project.</title>
        <authorList>
            <person name="Yang Y."/>
        </authorList>
    </citation>
    <scope>NUCLEOTIDE SEQUENCE [LARGE SCALE GENOMIC DNA]</scope>
    <source>
        <strain evidence="2 3">YY2X</strain>
    </source>
</reference>
<dbReference type="EMBL" id="JAPHAV010000011">
    <property type="protein sequence ID" value="MCX2698477.1"/>
    <property type="molecule type" value="Genomic_DNA"/>
</dbReference>
<protein>
    <submittedName>
        <fullName evidence="2">Uncharacterized protein</fullName>
    </submittedName>
</protein>
<evidence type="ECO:0000313" key="2">
    <source>
        <dbReference type="EMBL" id="MCX2698477.1"/>
    </source>
</evidence>
<evidence type="ECO:0000313" key="3">
    <source>
        <dbReference type="Proteomes" id="UP001301216"/>
    </source>
</evidence>
<dbReference type="Proteomes" id="UP001301216">
    <property type="component" value="Unassembled WGS sequence"/>
</dbReference>
<keyword evidence="3" id="KW-1185">Reference proteome</keyword>
<gene>
    <name evidence="2" type="ORF">OPR82_17200</name>
</gene>
<feature type="compositionally biased region" description="Basic and acidic residues" evidence="1">
    <location>
        <begin position="113"/>
        <end position="122"/>
    </location>
</feature>
<proteinExistence type="predicted"/>
<dbReference type="RefSeq" id="WP_265986185.1">
    <property type="nucleotide sequence ID" value="NZ_JAPHAV010000011.1"/>
</dbReference>
<sequence>MSDFVPRIFDGLTALTRELLDNATQQNWLQIENPDNGREPPEARPRTDRPSPHNTQPQTGGASNRPSASPSGSHSDKASVLTDRGGAGALRQTGNVAVSVQPYPVSASPVADALRETRKSEQPRNAQSPLNAPANRPTQPMEGYGKTAPVAAKTIALAPSNAREPLAKTQVPPAQNAAIDAAQPSGARLAGSDPTITRIERIMVSAGSQMASQELHAAVRALSASEVSAFLDRSSALIATVFEKACADPSMAKTEDKQRAVRTALALAHLAAAIDKDPRSPSTMRLMQDISAVVLNSATANDNTVFTGLAQAIGVGAGIKLALMVAAALAHEEEDRRSRAPSLRALMVAGFMRLGERIDGAHRDVLQSLGPLLMDWATWRTGPADAALLGLADFVGSQPVLLENLAPRLDRIEQVGVEAFRALRDLMSPSLDNELRRVQQRFIASDSVFGCIAGSRAAMREIKQMAAQRSSVENGNVELEAIKLVLTEIGFDAPRAAFLAERSRIDQGGMLGHNWTLLESFAHMEAQGRVFQRLLAFLNGQYIVEQIPTIIGFDDLNKQPNLTEV</sequence>
<feature type="compositionally biased region" description="Basic and acidic residues" evidence="1">
    <location>
        <begin position="35"/>
        <end position="51"/>
    </location>
</feature>
<accession>A0ABT3QSC7</accession>
<feature type="compositionally biased region" description="Polar residues" evidence="1">
    <location>
        <begin position="52"/>
        <end position="73"/>
    </location>
</feature>
<feature type="region of interest" description="Disordered" evidence="1">
    <location>
        <begin position="108"/>
        <end position="144"/>
    </location>
</feature>
<organism evidence="2 3">
    <name type="scientific">Ochrobactrum chromiisoli</name>
    <dbReference type="NCBI Taxonomy" id="2993941"/>
    <lineage>
        <taxon>Bacteria</taxon>
        <taxon>Pseudomonadati</taxon>
        <taxon>Pseudomonadota</taxon>
        <taxon>Alphaproteobacteria</taxon>
        <taxon>Hyphomicrobiales</taxon>
        <taxon>Brucellaceae</taxon>
        <taxon>Brucella/Ochrobactrum group</taxon>
        <taxon>Ochrobactrum</taxon>
    </lineage>
</organism>
<name>A0ABT3QSC7_9HYPH</name>